<reference evidence="2" key="1">
    <citation type="journal article" date="2011" name="PLoS ONE">
        <title>Genome of a low-salinity ammonia-oxidizing archaeon determined by single-cell and metagenomic analysis.</title>
        <authorList>
            <person name="Blainey P.C."/>
            <person name="Mosier A.C."/>
            <person name="Potanina A."/>
            <person name="Francis C.A."/>
            <person name="Quake S.R."/>
        </authorList>
    </citation>
    <scope>NUCLEOTIDE SEQUENCE [LARGE SCALE GENOMIC DNA]</scope>
    <source>
        <strain evidence="2">SFB1</strain>
    </source>
</reference>
<name>F3KL06_9ARCH</name>
<organism evidence="2">
    <name type="scientific">Candidatus Nitrosarchaeum limnium SFB1</name>
    <dbReference type="NCBI Taxonomy" id="886738"/>
    <lineage>
        <taxon>Archaea</taxon>
        <taxon>Nitrososphaerota</taxon>
        <taxon>Nitrososphaeria</taxon>
        <taxon>Nitrosopumilales</taxon>
        <taxon>Nitrosopumilaceae</taxon>
        <taxon>Nitrosarchaeum</taxon>
    </lineage>
</organism>
<feature type="transmembrane region" description="Helical" evidence="1">
    <location>
        <begin position="7"/>
        <end position="25"/>
    </location>
</feature>
<protein>
    <recommendedName>
        <fullName evidence="3">GOLD domain-containing protein</fullName>
    </recommendedName>
</protein>
<evidence type="ECO:0008006" key="3">
    <source>
        <dbReference type="Google" id="ProtNLM"/>
    </source>
</evidence>
<proteinExistence type="predicted"/>
<accession>F3KL06</accession>
<gene>
    <name evidence="2" type="ORF">Nlim_1138</name>
</gene>
<dbReference type="HOGENOM" id="CLU_134818_0_0_2"/>
<feature type="transmembrane region" description="Helical" evidence="1">
    <location>
        <begin position="136"/>
        <end position="159"/>
    </location>
</feature>
<evidence type="ECO:0000256" key="1">
    <source>
        <dbReference type="SAM" id="Phobius"/>
    </source>
</evidence>
<keyword evidence="1" id="KW-1133">Transmembrane helix</keyword>
<keyword evidence="1" id="KW-0472">Membrane</keyword>
<dbReference type="Proteomes" id="UP000004348">
    <property type="component" value="Chromosome"/>
</dbReference>
<dbReference type="AlphaFoldDB" id="F3KL06"/>
<keyword evidence="1" id="KW-0812">Transmembrane</keyword>
<dbReference type="EMBL" id="AEGP01000043">
    <property type="protein sequence ID" value="EGG41905.1"/>
    <property type="molecule type" value="Genomic_DNA"/>
</dbReference>
<comment type="caution">
    <text evidence="2">The sequence shown here is derived from an EMBL/GenBank/DDBJ whole genome shotgun (WGS) entry which is preliminary data.</text>
</comment>
<dbReference type="STRING" id="886738.Nlim_1138"/>
<sequence length="167" mass="18258">MQKSGILFVIVGGIVGLGIILSFYGNQVIFEDLIKGEGQVKLGKNLIVPIEFETVQTHAGVYAIQIIDFKKGITAKILDPSDREIESQIINQEVFEGRFKIEEPGTYKLVIENPDEIEIKVFGVIGPEPDAGKKSIGFISLYILVIGLGGMGGVTIYAIKNRKKSFS</sequence>
<evidence type="ECO:0000313" key="2">
    <source>
        <dbReference type="EMBL" id="EGG41905.1"/>
    </source>
</evidence>